<evidence type="ECO:0000313" key="1">
    <source>
        <dbReference type="EMBL" id="PIO58322.1"/>
    </source>
</evidence>
<name>A0A2G9TLH2_TELCI</name>
<dbReference type="AlphaFoldDB" id="A0A2G9TLH2"/>
<reference evidence="1 2" key="1">
    <citation type="submission" date="2015-09" db="EMBL/GenBank/DDBJ databases">
        <title>Draft genome of the parasitic nematode Teladorsagia circumcincta isolate WARC Sus (inbred).</title>
        <authorList>
            <person name="Mitreva M."/>
        </authorList>
    </citation>
    <scope>NUCLEOTIDE SEQUENCE [LARGE SCALE GENOMIC DNA]</scope>
    <source>
        <strain evidence="1 2">S</strain>
    </source>
</reference>
<keyword evidence="2" id="KW-1185">Reference proteome</keyword>
<accession>A0A2G9TLH2</accession>
<organism evidence="1 2">
    <name type="scientific">Teladorsagia circumcincta</name>
    <name type="common">Brown stomach worm</name>
    <name type="synonym">Ostertagia circumcincta</name>
    <dbReference type="NCBI Taxonomy" id="45464"/>
    <lineage>
        <taxon>Eukaryota</taxon>
        <taxon>Metazoa</taxon>
        <taxon>Ecdysozoa</taxon>
        <taxon>Nematoda</taxon>
        <taxon>Chromadorea</taxon>
        <taxon>Rhabditida</taxon>
        <taxon>Rhabditina</taxon>
        <taxon>Rhabditomorpha</taxon>
        <taxon>Strongyloidea</taxon>
        <taxon>Trichostrongylidae</taxon>
        <taxon>Teladorsagia</taxon>
    </lineage>
</organism>
<evidence type="ECO:0000313" key="2">
    <source>
        <dbReference type="Proteomes" id="UP000230423"/>
    </source>
</evidence>
<gene>
    <name evidence="1" type="ORF">TELCIR_20245</name>
</gene>
<sequence length="66" mass="7727">MPRWACGWSRLDKVRNEDFRGMDVYKGTAGSPYGKRWTSKQATTRSSKEHVIKKDLTEVRPRQKTL</sequence>
<protein>
    <submittedName>
        <fullName evidence="1">Uncharacterized protein</fullName>
    </submittedName>
</protein>
<dbReference type="EMBL" id="KZ361554">
    <property type="protein sequence ID" value="PIO58322.1"/>
    <property type="molecule type" value="Genomic_DNA"/>
</dbReference>
<proteinExistence type="predicted"/>
<dbReference type="Proteomes" id="UP000230423">
    <property type="component" value="Unassembled WGS sequence"/>
</dbReference>